<dbReference type="PROSITE" id="PS00211">
    <property type="entry name" value="ABC_TRANSPORTER_1"/>
    <property type="match status" value="1"/>
</dbReference>
<name>A0A9J6GSX2_HAELO</name>
<evidence type="ECO:0000313" key="2">
    <source>
        <dbReference type="EMBL" id="KAH9378570.1"/>
    </source>
</evidence>
<dbReference type="EMBL" id="JABSTR010000009">
    <property type="protein sequence ID" value="KAH9378570.1"/>
    <property type="molecule type" value="Genomic_DNA"/>
</dbReference>
<sequence length="311" mass="34294">MDHFGVRLELPITWTSSCGRPRFGAKGIASSSLRSPDCELPDAKTFQWSHIKQLSHIAVFIIEAIFLYVFATNLHSGDHVATDSDIKRIVDTEPDPDSDVEEEKRHVNGICEKGSLSDHTMVAQNVHKYYDKLHAVRGINIALEPNECFGLLGVNGAGKTTTFEMLSGLVSLSAGEAYADNLKVTKCPRTWKSRVGYCFQEDGLLELLTAYEILYLLGRLRGIADADLEKLVESLIRVTDLKAYADQRCGTYSGGNKRKLSVATAILGMLPLVFLDEPFAGVDVVARHKILKAVNTLKKESKSTIVLSSHK</sequence>
<feature type="domain" description="ABC transporter" evidence="1">
    <location>
        <begin position="121"/>
        <end position="310"/>
    </location>
</feature>
<dbReference type="GO" id="GO:0005524">
    <property type="term" value="F:ATP binding"/>
    <property type="evidence" value="ECO:0007669"/>
    <property type="project" value="InterPro"/>
</dbReference>
<dbReference type="InterPro" id="IPR027417">
    <property type="entry name" value="P-loop_NTPase"/>
</dbReference>
<evidence type="ECO:0000259" key="1">
    <source>
        <dbReference type="PROSITE" id="PS50893"/>
    </source>
</evidence>
<accession>A0A9J6GSX2</accession>
<dbReference type="SUPFAM" id="SSF52540">
    <property type="entry name" value="P-loop containing nucleoside triphosphate hydrolases"/>
    <property type="match status" value="1"/>
</dbReference>
<dbReference type="AlphaFoldDB" id="A0A9J6GSX2"/>
<reference evidence="2 3" key="1">
    <citation type="journal article" date="2020" name="Cell">
        <title>Large-Scale Comparative Analyses of Tick Genomes Elucidate Their Genetic Diversity and Vector Capacities.</title>
        <authorList>
            <consortium name="Tick Genome and Microbiome Consortium (TIGMIC)"/>
            <person name="Jia N."/>
            <person name="Wang J."/>
            <person name="Shi W."/>
            <person name="Du L."/>
            <person name="Sun Y."/>
            <person name="Zhan W."/>
            <person name="Jiang J.F."/>
            <person name="Wang Q."/>
            <person name="Zhang B."/>
            <person name="Ji P."/>
            <person name="Bell-Sakyi L."/>
            <person name="Cui X.M."/>
            <person name="Yuan T.T."/>
            <person name="Jiang B.G."/>
            <person name="Yang W.F."/>
            <person name="Lam T.T."/>
            <person name="Chang Q.C."/>
            <person name="Ding S.J."/>
            <person name="Wang X.J."/>
            <person name="Zhu J.G."/>
            <person name="Ruan X.D."/>
            <person name="Zhao L."/>
            <person name="Wei J.T."/>
            <person name="Ye R.Z."/>
            <person name="Que T.C."/>
            <person name="Du C.H."/>
            <person name="Zhou Y.H."/>
            <person name="Cheng J.X."/>
            <person name="Dai P.F."/>
            <person name="Guo W.B."/>
            <person name="Han X.H."/>
            <person name="Huang E.J."/>
            <person name="Li L.F."/>
            <person name="Wei W."/>
            <person name="Gao Y.C."/>
            <person name="Liu J.Z."/>
            <person name="Shao H.Z."/>
            <person name="Wang X."/>
            <person name="Wang C.C."/>
            <person name="Yang T.C."/>
            <person name="Huo Q.B."/>
            <person name="Li W."/>
            <person name="Chen H.Y."/>
            <person name="Chen S.E."/>
            <person name="Zhou L.G."/>
            <person name="Ni X.B."/>
            <person name="Tian J.H."/>
            <person name="Sheng Y."/>
            <person name="Liu T."/>
            <person name="Pan Y.S."/>
            <person name="Xia L.Y."/>
            <person name="Li J."/>
            <person name="Zhao F."/>
            <person name="Cao W.C."/>
        </authorList>
    </citation>
    <scope>NUCLEOTIDE SEQUENCE [LARGE SCALE GENOMIC DNA]</scope>
    <source>
        <strain evidence="2">HaeL-2018</strain>
    </source>
</reference>
<dbReference type="PANTHER" id="PTHR19229">
    <property type="entry name" value="ATP-BINDING CASSETTE TRANSPORTER SUBFAMILY A ABCA"/>
    <property type="match status" value="1"/>
</dbReference>
<dbReference type="GO" id="GO:0140359">
    <property type="term" value="F:ABC-type transporter activity"/>
    <property type="evidence" value="ECO:0007669"/>
    <property type="project" value="InterPro"/>
</dbReference>
<dbReference type="Gene3D" id="3.40.50.300">
    <property type="entry name" value="P-loop containing nucleotide triphosphate hydrolases"/>
    <property type="match status" value="1"/>
</dbReference>
<protein>
    <recommendedName>
        <fullName evidence="1">ABC transporter domain-containing protein</fullName>
    </recommendedName>
</protein>
<dbReference type="Pfam" id="PF00005">
    <property type="entry name" value="ABC_tran"/>
    <property type="match status" value="1"/>
</dbReference>
<evidence type="ECO:0000313" key="3">
    <source>
        <dbReference type="Proteomes" id="UP000821853"/>
    </source>
</evidence>
<dbReference type="InterPro" id="IPR003439">
    <property type="entry name" value="ABC_transporter-like_ATP-bd"/>
</dbReference>
<dbReference type="Proteomes" id="UP000821853">
    <property type="component" value="Unassembled WGS sequence"/>
</dbReference>
<keyword evidence="3" id="KW-1185">Reference proteome</keyword>
<dbReference type="OrthoDB" id="6431483at2759"/>
<dbReference type="GO" id="GO:0005319">
    <property type="term" value="F:lipid transporter activity"/>
    <property type="evidence" value="ECO:0007669"/>
    <property type="project" value="TreeGrafter"/>
</dbReference>
<dbReference type="GO" id="GO:0016020">
    <property type="term" value="C:membrane"/>
    <property type="evidence" value="ECO:0007669"/>
    <property type="project" value="InterPro"/>
</dbReference>
<proteinExistence type="predicted"/>
<dbReference type="InterPro" id="IPR017871">
    <property type="entry name" value="ABC_transporter-like_CS"/>
</dbReference>
<dbReference type="PROSITE" id="PS50893">
    <property type="entry name" value="ABC_TRANSPORTER_2"/>
    <property type="match status" value="1"/>
</dbReference>
<dbReference type="PANTHER" id="PTHR19229:SF250">
    <property type="entry name" value="ABC TRANSPORTER DOMAIN-CONTAINING PROTEIN-RELATED"/>
    <property type="match status" value="1"/>
</dbReference>
<dbReference type="InterPro" id="IPR026082">
    <property type="entry name" value="ABCA"/>
</dbReference>
<comment type="caution">
    <text evidence="2">The sequence shown here is derived from an EMBL/GenBank/DDBJ whole genome shotgun (WGS) entry which is preliminary data.</text>
</comment>
<dbReference type="OMA" id="IMASSHW"/>
<gene>
    <name evidence="2" type="ORF">HPB48_005288</name>
</gene>
<organism evidence="2 3">
    <name type="scientific">Haemaphysalis longicornis</name>
    <name type="common">Bush tick</name>
    <dbReference type="NCBI Taxonomy" id="44386"/>
    <lineage>
        <taxon>Eukaryota</taxon>
        <taxon>Metazoa</taxon>
        <taxon>Ecdysozoa</taxon>
        <taxon>Arthropoda</taxon>
        <taxon>Chelicerata</taxon>
        <taxon>Arachnida</taxon>
        <taxon>Acari</taxon>
        <taxon>Parasitiformes</taxon>
        <taxon>Ixodida</taxon>
        <taxon>Ixodoidea</taxon>
        <taxon>Ixodidae</taxon>
        <taxon>Haemaphysalinae</taxon>
        <taxon>Haemaphysalis</taxon>
    </lineage>
</organism>
<dbReference type="GO" id="GO:0016887">
    <property type="term" value="F:ATP hydrolysis activity"/>
    <property type="evidence" value="ECO:0007669"/>
    <property type="project" value="InterPro"/>
</dbReference>
<dbReference type="VEuPathDB" id="VectorBase:HLOH_044265"/>